<organism evidence="1 2">
    <name type="scientific">Penicillium freii</name>
    <dbReference type="NCBI Taxonomy" id="48697"/>
    <lineage>
        <taxon>Eukaryota</taxon>
        <taxon>Fungi</taxon>
        <taxon>Dikarya</taxon>
        <taxon>Ascomycota</taxon>
        <taxon>Pezizomycotina</taxon>
        <taxon>Eurotiomycetes</taxon>
        <taxon>Eurotiomycetidae</taxon>
        <taxon>Eurotiales</taxon>
        <taxon>Aspergillaceae</taxon>
        <taxon>Penicillium</taxon>
    </lineage>
</organism>
<sequence length="85" mass="9876">MRLPVFAFSLEWTGDKVILRGIEVVHRRLIDLKPEPVTMIEEVDYIQATTELKKRKKVRMVPANKPQTLLGNSVINQRNNGHKRL</sequence>
<proteinExistence type="predicted"/>
<gene>
    <name evidence="1" type="ORF">ACN42_g6581</name>
</gene>
<accession>A0A101MH95</accession>
<evidence type="ECO:0000313" key="2">
    <source>
        <dbReference type="Proteomes" id="UP000055045"/>
    </source>
</evidence>
<comment type="caution">
    <text evidence="1">The sequence shown here is derived from an EMBL/GenBank/DDBJ whole genome shotgun (WGS) entry which is preliminary data.</text>
</comment>
<evidence type="ECO:0000313" key="1">
    <source>
        <dbReference type="EMBL" id="KUM60549.1"/>
    </source>
</evidence>
<reference evidence="1 2" key="1">
    <citation type="submission" date="2015-10" db="EMBL/GenBank/DDBJ databases">
        <title>Genome sequencing of Penicillium freii.</title>
        <authorList>
            <person name="Nguyen H.D."/>
            <person name="Visagie C.M."/>
            <person name="Seifert K.A."/>
        </authorList>
    </citation>
    <scope>NUCLEOTIDE SEQUENCE [LARGE SCALE GENOMIC DNA]</scope>
    <source>
        <strain evidence="1 2">DAOM 242723</strain>
    </source>
</reference>
<dbReference type="AlphaFoldDB" id="A0A101MH95"/>
<name>A0A101MH95_PENFR</name>
<keyword evidence="2" id="KW-1185">Reference proteome</keyword>
<dbReference type="EMBL" id="LLXE01000170">
    <property type="protein sequence ID" value="KUM60549.1"/>
    <property type="molecule type" value="Genomic_DNA"/>
</dbReference>
<dbReference type="Proteomes" id="UP000055045">
    <property type="component" value="Unassembled WGS sequence"/>
</dbReference>
<protein>
    <submittedName>
        <fullName evidence="1">Uncharacterized protein</fullName>
    </submittedName>
</protein>